<dbReference type="InterPro" id="IPR045324">
    <property type="entry name" value="Small_multidrug_res"/>
</dbReference>
<dbReference type="EMBL" id="FNUV01000005">
    <property type="protein sequence ID" value="SEF91349.1"/>
    <property type="molecule type" value="Genomic_DNA"/>
</dbReference>
<dbReference type="PANTHER" id="PTHR30561">
    <property type="entry name" value="SMR FAMILY PROTON-DEPENDENT DRUG EFFLUX TRANSPORTER SUGE"/>
    <property type="match status" value="1"/>
</dbReference>
<evidence type="ECO:0000256" key="5">
    <source>
        <dbReference type="ARBA" id="ARBA00022989"/>
    </source>
</evidence>
<keyword evidence="4 8" id="KW-0812">Transmembrane</keyword>
<dbReference type="RefSeq" id="WP_103915902.1">
    <property type="nucleotide sequence ID" value="NZ_FNUV01000005.1"/>
</dbReference>
<feature type="transmembrane region" description="Helical" evidence="9">
    <location>
        <begin position="85"/>
        <end position="104"/>
    </location>
</feature>
<evidence type="ECO:0000313" key="10">
    <source>
        <dbReference type="EMBL" id="SEF91349.1"/>
    </source>
</evidence>
<dbReference type="InterPro" id="IPR000390">
    <property type="entry name" value="Small_drug/metabolite_transptr"/>
</dbReference>
<sequence length="110" mass="11716">MSNLLYLLLAIVFETGATSLLKMAEGFTRPLPTAASLVCYLVSLYCLSVCLKTIPIGVAYAIWSALGIVLVTLIGVIGFKQMPDWGAIIGLSLIIAGVVVLNLFSKMTVH</sequence>
<keyword evidence="6 9" id="KW-0472">Membrane</keyword>
<protein>
    <submittedName>
        <fullName evidence="10">Small multidrug resistance pump</fullName>
    </submittedName>
</protein>
<evidence type="ECO:0000256" key="6">
    <source>
        <dbReference type="ARBA" id="ARBA00023136"/>
    </source>
</evidence>
<dbReference type="SUPFAM" id="SSF103481">
    <property type="entry name" value="Multidrug resistance efflux transporter EmrE"/>
    <property type="match status" value="1"/>
</dbReference>
<comment type="subcellular location">
    <subcellularLocation>
        <location evidence="1 8">Cell membrane</location>
        <topology evidence="1 8">Multi-pass membrane protein</topology>
    </subcellularLocation>
</comment>
<keyword evidence="3" id="KW-1003">Cell membrane</keyword>
<proteinExistence type="inferred from homology"/>
<dbReference type="FunFam" id="1.10.3730.20:FF:000001">
    <property type="entry name" value="Quaternary ammonium compound resistance transporter SugE"/>
    <property type="match status" value="1"/>
</dbReference>
<feature type="transmembrane region" description="Helical" evidence="9">
    <location>
        <begin position="33"/>
        <end position="51"/>
    </location>
</feature>
<evidence type="ECO:0000256" key="2">
    <source>
        <dbReference type="ARBA" id="ARBA00022448"/>
    </source>
</evidence>
<dbReference type="AlphaFoldDB" id="A0A1H5VVM1"/>
<dbReference type="GO" id="GO:0015220">
    <property type="term" value="F:choline transmembrane transporter activity"/>
    <property type="evidence" value="ECO:0007669"/>
    <property type="project" value="TreeGrafter"/>
</dbReference>
<accession>A0A1H5VVM1</accession>
<dbReference type="GO" id="GO:1990961">
    <property type="term" value="P:xenobiotic detoxification by transmembrane export across the plasma membrane"/>
    <property type="evidence" value="ECO:0007669"/>
    <property type="project" value="UniProtKB-ARBA"/>
</dbReference>
<gene>
    <name evidence="10" type="ORF">SAMN05216354_2079</name>
</gene>
<evidence type="ECO:0000256" key="3">
    <source>
        <dbReference type="ARBA" id="ARBA00022475"/>
    </source>
</evidence>
<evidence type="ECO:0000256" key="7">
    <source>
        <dbReference type="ARBA" id="ARBA00038032"/>
    </source>
</evidence>
<evidence type="ECO:0000313" key="11">
    <source>
        <dbReference type="Proteomes" id="UP000236735"/>
    </source>
</evidence>
<reference evidence="10 11" key="1">
    <citation type="submission" date="2016-10" db="EMBL/GenBank/DDBJ databases">
        <authorList>
            <person name="de Groot N.N."/>
        </authorList>
    </citation>
    <scope>NUCLEOTIDE SEQUENCE [LARGE SCALE GENOMIC DNA]</scope>
    <source>
        <strain evidence="10 11">AR32</strain>
    </source>
</reference>
<organism evidence="10 11">
    <name type="scientific">Xylanibacter ruminicola</name>
    <name type="common">Prevotella ruminicola</name>
    <dbReference type="NCBI Taxonomy" id="839"/>
    <lineage>
        <taxon>Bacteria</taxon>
        <taxon>Pseudomonadati</taxon>
        <taxon>Bacteroidota</taxon>
        <taxon>Bacteroidia</taxon>
        <taxon>Bacteroidales</taxon>
        <taxon>Prevotellaceae</taxon>
        <taxon>Xylanibacter</taxon>
    </lineage>
</organism>
<dbReference type="InterPro" id="IPR037185">
    <property type="entry name" value="EmrE-like"/>
</dbReference>
<comment type="similarity">
    <text evidence="7 8">Belongs to the drug/metabolite transporter (DMT) superfamily. Small multidrug resistance (SMR) (TC 2.A.7.1) family.</text>
</comment>
<dbReference type="Proteomes" id="UP000236735">
    <property type="component" value="Unassembled WGS sequence"/>
</dbReference>
<dbReference type="GO" id="GO:0015297">
    <property type="term" value="F:antiporter activity"/>
    <property type="evidence" value="ECO:0007669"/>
    <property type="project" value="TreeGrafter"/>
</dbReference>
<dbReference type="Gene3D" id="1.10.3730.20">
    <property type="match status" value="1"/>
</dbReference>
<evidence type="ECO:0000256" key="1">
    <source>
        <dbReference type="ARBA" id="ARBA00004651"/>
    </source>
</evidence>
<dbReference type="GO" id="GO:0005886">
    <property type="term" value="C:plasma membrane"/>
    <property type="evidence" value="ECO:0007669"/>
    <property type="project" value="UniProtKB-SubCell"/>
</dbReference>
<keyword evidence="2" id="KW-0813">Transport</keyword>
<dbReference type="PANTHER" id="PTHR30561:SF1">
    <property type="entry name" value="MULTIDRUG TRANSPORTER EMRE"/>
    <property type="match status" value="1"/>
</dbReference>
<dbReference type="GO" id="GO:0031460">
    <property type="term" value="P:glycine betaine transport"/>
    <property type="evidence" value="ECO:0007669"/>
    <property type="project" value="TreeGrafter"/>
</dbReference>
<dbReference type="GO" id="GO:0015199">
    <property type="term" value="F:amino-acid betaine transmembrane transporter activity"/>
    <property type="evidence" value="ECO:0007669"/>
    <property type="project" value="TreeGrafter"/>
</dbReference>
<keyword evidence="5 9" id="KW-1133">Transmembrane helix</keyword>
<evidence type="ECO:0000256" key="4">
    <source>
        <dbReference type="ARBA" id="ARBA00022692"/>
    </source>
</evidence>
<dbReference type="Pfam" id="PF00893">
    <property type="entry name" value="Multi_Drug_Res"/>
    <property type="match status" value="1"/>
</dbReference>
<feature type="transmembrane region" description="Helical" evidence="9">
    <location>
        <begin position="58"/>
        <end position="79"/>
    </location>
</feature>
<evidence type="ECO:0000256" key="8">
    <source>
        <dbReference type="RuleBase" id="RU003942"/>
    </source>
</evidence>
<name>A0A1H5VVM1_XYLRU</name>
<evidence type="ECO:0000256" key="9">
    <source>
        <dbReference type="SAM" id="Phobius"/>
    </source>
</evidence>